<comment type="similarity">
    <text evidence="1">Belongs to the bacterial solute-binding protein 5 family.</text>
</comment>
<dbReference type="PROSITE" id="PS51318">
    <property type="entry name" value="TAT"/>
    <property type="match status" value="1"/>
</dbReference>
<dbReference type="SUPFAM" id="SSF53850">
    <property type="entry name" value="Periplasmic binding protein-like II"/>
    <property type="match status" value="1"/>
</dbReference>
<gene>
    <name evidence="6" type="ORF">F1C12_09900</name>
</gene>
<dbReference type="PANTHER" id="PTHR30290">
    <property type="entry name" value="PERIPLASMIC BINDING COMPONENT OF ABC TRANSPORTER"/>
    <property type="match status" value="1"/>
</dbReference>
<organism evidence="6 7">
    <name type="scientific">Leifsonia shinshuensis</name>
    <dbReference type="NCBI Taxonomy" id="150026"/>
    <lineage>
        <taxon>Bacteria</taxon>
        <taxon>Bacillati</taxon>
        <taxon>Actinomycetota</taxon>
        <taxon>Actinomycetes</taxon>
        <taxon>Micrococcales</taxon>
        <taxon>Microbacteriaceae</taxon>
        <taxon>Leifsonia</taxon>
    </lineage>
</organism>
<proteinExistence type="inferred from homology"/>
<evidence type="ECO:0000313" key="7">
    <source>
        <dbReference type="Proteomes" id="UP000515511"/>
    </source>
</evidence>
<dbReference type="GO" id="GO:1904680">
    <property type="term" value="F:peptide transmembrane transporter activity"/>
    <property type="evidence" value="ECO:0007669"/>
    <property type="project" value="TreeGrafter"/>
</dbReference>
<dbReference type="GO" id="GO:0043190">
    <property type="term" value="C:ATP-binding cassette (ABC) transporter complex"/>
    <property type="evidence" value="ECO:0007669"/>
    <property type="project" value="InterPro"/>
</dbReference>
<keyword evidence="2" id="KW-0813">Transport</keyword>
<dbReference type="InterPro" id="IPR006311">
    <property type="entry name" value="TAT_signal"/>
</dbReference>
<dbReference type="EMBL" id="CP043641">
    <property type="protein sequence ID" value="QNE35410.1"/>
    <property type="molecule type" value="Genomic_DNA"/>
</dbReference>
<evidence type="ECO:0000256" key="4">
    <source>
        <dbReference type="SAM" id="SignalP"/>
    </source>
</evidence>
<evidence type="ECO:0000259" key="5">
    <source>
        <dbReference type="Pfam" id="PF00496"/>
    </source>
</evidence>
<name>A0A7G6YA95_9MICO</name>
<dbReference type="Pfam" id="PF00496">
    <property type="entry name" value="SBP_bac_5"/>
    <property type="match status" value="1"/>
</dbReference>
<dbReference type="PIRSF" id="PIRSF002741">
    <property type="entry name" value="MppA"/>
    <property type="match status" value="1"/>
</dbReference>
<dbReference type="InterPro" id="IPR039424">
    <property type="entry name" value="SBP_5"/>
</dbReference>
<dbReference type="Gene3D" id="3.40.190.10">
    <property type="entry name" value="Periplasmic binding protein-like II"/>
    <property type="match status" value="1"/>
</dbReference>
<dbReference type="Proteomes" id="UP000515511">
    <property type="component" value="Chromosome"/>
</dbReference>
<dbReference type="RefSeq" id="WP_185278571.1">
    <property type="nucleotide sequence ID" value="NZ_CP043641.1"/>
</dbReference>
<dbReference type="AlphaFoldDB" id="A0A7G6YA95"/>
<keyword evidence="3 4" id="KW-0732">Signal</keyword>
<feature type="chain" id="PRO_5038841032" evidence="4">
    <location>
        <begin position="27"/>
        <end position="517"/>
    </location>
</feature>
<dbReference type="CDD" id="cd08503">
    <property type="entry name" value="PBP2_NikA_DppA_OppA_like_17"/>
    <property type="match status" value="1"/>
</dbReference>
<evidence type="ECO:0000313" key="6">
    <source>
        <dbReference type="EMBL" id="QNE35410.1"/>
    </source>
</evidence>
<dbReference type="KEGG" id="lse:F1C12_09900"/>
<dbReference type="Gene3D" id="3.10.105.10">
    <property type="entry name" value="Dipeptide-binding Protein, Domain 3"/>
    <property type="match status" value="1"/>
</dbReference>
<reference evidence="7" key="1">
    <citation type="submission" date="2019-09" db="EMBL/GenBank/DDBJ databases">
        <title>Antimicrobial potential of Antarctic Bacteria.</title>
        <authorList>
            <person name="Benaud N."/>
            <person name="Edwards R.J."/>
            <person name="Ferrari B.C."/>
        </authorList>
    </citation>
    <scope>NUCLEOTIDE SEQUENCE [LARGE SCALE GENOMIC DNA]</scope>
    <source>
        <strain evidence="7">INR9</strain>
    </source>
</reference>
<dbReference type="InterPro" id="IPR000914">
    <property type="entry name" value="SBP_5_dom"/>
</dbReference>
<dbReference type="InterPro" id="IPR030678">
    <property type="entry name" value="Peptide/Ni-bd"/>
</dbReference>
<evidence type="ECO:0000256" key="3">
    <source>
        <dbReference type="ARBA" id="ARBA00022729"/>
    </source>
</evidence>
<dbReference type="PANTHER" id="PTHR30290:SF9">
    <property type="entry name" value="OLIGOPEPTIDE-BINDING PROTEIN APPA"/>
    <property type="match status" value="1"/>
</dbReference>
<feature type="domain" description="Solute-binding protein family 5" evidence="5">
    <location>
        <begin position="93"/>
        <end position="407"/>
    </location>
</feature>
<evidence type="ECO:0000256" key="2">
    <source>
        <dbReference type="ARBA" id="ARBA00022448"/>
    </source>
</evidence>
<protein>
    <submittedName>
        <fullName evidence="6">ABC transporter substrate-binding protein</fullName>
    </submittedName>
</protein>
<dbReference type="Gene3D" id="3.90.76.10">
    <property type="entry name" value="Dipeptide-binding Protein, Domain 1"/>
    <property type="match status" value="1"/>
</dbReference>
<evidence type="ECO:0000256" key="1">
    <source>
        <dbReference type="ARBA" id="ARBA00005695"/>
    </source>
</evidence>
<sequence>MTISRRNLLVGAAAGGLAIASAAALAACTPRGLVTPTNAATGTPRRGGHFTHGISGGGSSDTLSAFLFYSVPDYGRWMAQYDTLFYPDHNYVVQKRLADEFSTNSTADEWTIRIRSGVEFHNGKTLTADDVLATLQMTLDPKTGASAAGIMSIVDLANSSKVDDRTVKIKLTRAAVDFPEMLSAVAIVPADYTEAKPIGTGPFISKNFQPGIRSDFSRNPNYWLPGKPYLDELSIVGFNDENARVNALLSGQISGADTVDFTLVKLLDNRSGVTYLHQPTNSFIPLQMRVDQKPFDDVRVRQAFKLIADRPALNAGAYAGHARLANDLYAPSDPFYAKDLPQRHQDLDKAKHLLKQAGAENLALTLTTTDLGAGVLSLSQLFAAQAKKAGVNISVNKLDSTTFNGPNLGSYTFSPNILSPGSYLYTAQQLDAPVSVNNYTHFKDPEFDSLYLQASAQTDPAKRKAIQHRMQEIQYDRGGLIIAGFYDAFDGHTTKLGGLLPDISGTGLYRYADLWLS</sequence>
<dbReference type="PROSITE" id="PS51257">
    <property type="entry name" value="PROKAR_LIPOPROTEIN"/>
    <property type="match status" value="1"/>
</dbReference>
<accession>A0A7G6YA95</accession>
<dbReference type="GO" id="GO:0042597">
    <property type="term" value="C:periplasmic space"/>
    <property type="evidence" value="ECO:0007669"/>
    <property type="project" value="UniProtKB-ARBA"/>
</dbReference>
<dbReference type="GO" id="GO:0015833">
    <property type="term" value="P:peptide transport"/>
    <property type="evidence" value="ECO:0007669"/>
    <property type="project" value="TreeGrafter"/>
</dbReference>
<feature type="signal peptide" evidence="4">
    <location>
        <begin position="1"/>
        <end position="26"/>
    </location>
</feature>